<dbReference type="AlphaFoldDB" id="A0A9D4J5J3"/>
<evidence type="ECO:0000313" key="3">
    <source>
        <dbReference type="Proteomes" id="UP000828390"/>
    </source>
</evidence>
<name>A0A9D4J5J3_DREPO</name>
<dbReference type="EMBL" id="JAIWYP010000007">
    <property type="protein sequence ID" value="KAH3800616.1"/>
    <property type="molecule type" value="Genomic_DNA"/>
</dbReference>
<dbReference type="Proteomes" id="UP000828390">
    <property type="component" value="Unassembled WGS sequence"/>
</dbReference>
<comment type="caution">
    <text evidence="2">The sequence shown here is derived from an EMBL/GenBank/DDBJ whole genome shotgun (WGS) entry which is preliminary data.</text>
</comment>
<gene>
    <name evidence="2" type="ORF">DPMN_154254</name>
</gene>
<reference evidence="2" key="1">
    <citation type="journal article" date="2019" name="bioRxiv">
        <title>The Genome of the Zebra Mussel, Dreissena polymorpha: A Resource for Invasive Species Research.</title>
        <authorList>
            <person name="McCartney M.A."/>
            <person name="Auch B."/>
            <person name="Kono T."/>
            <person name="Mallez S."/>
            <person name="Zhang Y."/>
            <person name="Obille A."/>
            <person name="Becker A."/>
            <person name="Abrahante J.E."/>
            <person name="Garbe J."/>
            <person name="Badalamenti J.P."/>
            <person name="Herman A."/>
            <person name="Mangelson H."/>
            <person name="Liachko I."/>
            <person name="Sullivan S."/>
            <person name="Sone E.D."/>
            <person name="Koren S."/>
            <person name="Silverstein K.A.T."/>
            <person name="Beckman K.B."/>
            <person name="Gohl D.M."/>
        </authorList>
    </citation>
    <scope>NUCLEOTIDE SEQUENCE</scope>
    <source>
        <strain evidence="2">Duluth1</strain>
        <tissue evidence="2">Whole animal</tissue>
    </source>
</reference>
<reference evidence="2" key="2">
    <citation type="submission" date="2020-11" db="EMBL/GenBank/DDBJ databases">
        <authorList>
            <person name="McCartney M.A."/>
            <person name="Auch B."/>
            <person name="Kono T."/>
            <person name="Mallez S."/>
            <person name="Becker A."/>
            <person name="Gohl D.M."/>
            <person name="Silverstein K.A.T."/>
            <person name="Koren S."/>
            <person name="Bechman K.B."/>
            <person name="Herman A."/>
            <person name="Abrahante J.E."/>
            <person name="Garbe J."/>
        </authorList>
    </citation>
    <scope>NUCLEOTIDE SEQUENCE</scope>
    <source>
        <strain evidence="2">Duluth1</strain>
        <tissue evidence="2">Whole animal</tissue>
    </source>
</reference>
<evidence type="ECO:0000313" key="2">
    <source>
        <dbReference type="EMBL" id="KAH3800616.1"/>
    </source>
</evidence>
<keyword evidence="3" id="KW-1185">Reference proteome</keyword>
<sequence>MKNNTAHYAYLAYLASFLRYLKPQSLIRTNGYGSPKTITTVTTRQQHEQTRQQHTISTALTRTFPDILGNATDQNGRDTGIAPDKHEPTRHFHKPTLTYTTKTREITAAI</sequence>
<proteinExistence type="predicted"/>
<evidence type="ECO:0000256" key="1">
    <source>
        <dbReference type="SAM" id="MobiDB-lite"/>
    </source>
</evidence>
<protein>
    <submittedName>
        <fullName evidence="2">Uncharacterized protein</fullName>
    </submittedName>
</protein>
<organism evidence="2 3">
    <name type="scientific">Dreissena polymorpha</name>
    <name type="common">Zebra mussel</name>
    <name type="synonym">Mytilus polymorpha</name>
    <dbReference type="NCBI Taxonomy" id="45954"/>
    <lineage>
        <taxon>Eukaryota</taxon>
        <taxon>Metazoa</taxon>
        <taxon>Spiralia</taxon>
        <taxon>Lophotrochozoa</taxon>
        <taxon>Mollusca</taxon>
        <taxon>Bivalvia</taxon>
        <taxon>Autobranchia</taxon>
        <taxon>Heteroconchia</taxon>
        <taxon>Euheterodonta</taxon>
        <taxon>Imparidentia</taxon>
        <taxon>Neoheterodontei</taxon>
        <taxon>Myida</taxon>
        <taxon>Dreissenoidea</taxon>
        <taxon>Dreissenidae</taxon>
        <taxon>Dreissena</taxon>
    </lineage>
</organism>
<accession>A0A9D4J5J3</accession>
<feature type="region of interest" description="Disordered" evidence="1">
    <location>
        <begin position="69"/>
        <end position="92"/>
    </location>
</feature>